<proteinExistence type="predicted"/>
<evidence type="ECO:0000313" key="2">
    <source>
        <dbReference type="EMBL" id="SCZ50316.1"/>
    </source>
</evidence>
<dbReference type="InterPro" id="IPR032710">
    <property type="entry name" value="NTF2-like_dom_sf"/>
</dbReference>
<dbReference type="Pfam" id="PF12680">
    <property type="entry name" value="SnoaL_2"/>
    <property type="match status" value="1"/>
</dbReference>
<dbReference type="AlphaFoldDB" id="A0A1G5PLR7"/>
<name>A0A1G5PLR7_9RHOB</name>
<dbReference type="InterPro" id="IPR037401">
    <property type="entry name" value="SnoaL-like"/>
</dbReference>
<evidence type="ECO:0000259" key="1">
    <source>
        <dbReference type="Pfam" id="PF12680"/>
    </source>
</evidence>
<gene>
    <name evidence="2" type="ORF">SAMN04488118_101262</name>
</gene>
<dbReference type="Gene3D" id="3.10.450.50">
    <property type="match status" value="1"/>
</dbReference>
<dbReference type="SUPFAM" id="SSF54427">
    <property type="entry name" value="NTF2-like"/>
    <property type="match status" value="1"/>
</dbReference>
<reference evidence="2 3" key="1">
    <citation type="submission" date="2016-10" db="EMBL/GenBank/DDBJ databases">
        <authorList>
            <person name="de Groot N.N."/>
        </authorList>
    </citation>
    <scope>NUCLEOTIDE SEQUENCE [LARGE SCALE GENOMIC DNA]</scope>
    <source>
        <strain evidence="2 3">U95</strain>
    </source>
</reference>
<keyword evidence="3" id="KW-1185">Reference proteome</keyword>
<sequence>MTDCITTFFSAWGDLPPESRADKLTAALGPQFTYADPNTPDVVTGQAAFLEYVAQFTAHMPDGEARVVATSQTASCTRVTVDFLSNGTHMMRGQYFADLDTAGKITRMIGFIGLGEPQ</sequence>
<dbReference type="OrthoDB" id="7658823at2"/>
<accession>A0A1G5PLR7</accession>
<feature type="domain" description="SnoaL-like" evidence="1">
    <location>
        <begin position="8"/>
        <end position="107"/>
    </location>
</feature>
<dbReference type="Proteomes" id="UP000198767">
    <property type="component" value="Unassembled WGS sequence"/>
</dbReference>
<organism evidence="2 3">
    <name type="scientific">Epibacterium ulvae</name>
    <dbReference type="NCBI Taxonomy" id="1156985"/>
    <lineage>
        <taxon>Bacteria</taxon>
        <taxon>Pseudomonadati</taxon>
        <taxon>Pseudomonadota</taxon>
        <taxon>Alphaproteobacteria</taxon>
        <taxon>Rhodobacterales</taxon>
        <taxon>Roseobacteraceae</taxon>
        <taxon>Epibacterium</taxon>
    </lineage>
</organism>
<protein>
    <recommendedName>
        <fullName evidence="1">SnoaL-like domain-containing protein</fullName>
    </recommendedName>
</protein>
<dbReference type="RefSeq" id="WP_090215031.1">
    <property type="nucleotide sequence ID" value="NZ_CANMPF010000002.1"/>
</dbReference>
<dbReference type="EMBL" id="FMWG01000001">
    <property type="protein sequence ID" value="SCZ50316.1"/>
    <property type="molecule type" value="Genomic_DNA"/>
</dbReference>
<evidence type="ECO:0000313" key="3">
    <source>
        <dbReference type="Proteomes" id="UP000198767"/>
    </source>
</evidence>
<dbReference type="STRING" id="1156985.SAMN04488118_101262"/>